<evidence type="ECO:0000313" key="2">
    <source>
        <dbReference type="EMBL" id="HJC67552.1"/>
    </source>
</evidence>
<dbReference type="AlphaFoldDB" id="A0A9D2PUL0"/>
<evidence type="ECO:0000256" key="1">
    <source>
        <dbReference type="ARBA" id="ARBA00006007"/>
    </source>
</evidence>
<comment type="caution">
    <text evidence="2">The sequence shown here is derived from an EMBL/GenBank/DDBJ whole genome shotgun (WGS) entry which is preliminary data.</text>
</comment>
<evidence type="ECO:0000313" key="3">
    <source>
        <dbReference type="Proteomes" id="UP000823863"/>
    </source>
</evidence>
<comment type="similarity">
    <text evidence="1">Belongs to the BtpA family.</text>
</comment>
<dbReference type="PANTHER" id="PTHR21381:SF3">
    <property type="entry name" value="SGC REGION PROTEIN SGCQ-RELATED"/>
    <property type="match status" value="1"/>
</dbReference>
<dbReference type="PANTHER" id="PTHR21381">
    <property type="entry name" value="ZGC:162297"/>
    <property type="match status" value="1"/>
</dbReference>
<dbReference type="Pfam" id="PF03437">
    <property type="entry name" value="BtpA"/>
    <property type="match status" value="1"/>
</dbReference>
<name>A0A9D2PUL0_9FIRM</name>
<sequence length="267" mass="29400">MKREYPLALVMLQPEAMPGSYLNQGKTFREILNGVMTEAAMIAEMGFDGFILQNMHDGPVGQQARPETIAYMTRLGTEVRRAFSDLIIGVLVNWDGVASLAVAEAAEADFVRVEHLYTGVSIANCGFMFGQCEAICNIRKRLGSRIPVYADVQEINSTYLAPKPKPEAAVDVIKSAFADGIFISGSNTEESLEYVQAVKKKLPEIPVFLGGGATGENVRRLLTFYDGVSVATWIKNGDMRNPIDPKRARMFLSEIEEARKIRTRGIG</sequence>
<dbReference type="Proteomes" id="UP000823863">
    <property type="component" value="Unassembled WGS sequence"/>
</dbReference>
<reference evidence="2" key="1">
    <citation type="journal article" date="2021" name="PeerJ">
        <title>Extensive microbial diversity within the chicken gut microbiome revealed by metagenomics and culture.</title>
        <authorList>
            <person name="Gilroy R."/>
            <person name="Ravi A."/>
            <person name="Getino M."/>
            <person name="Pursley I."/>
            <person name="Horton D.L."/>
            <person name="Alikhan N.F."/>
            <person name="Baker D."/>
            <person name="Gharbi K."/>
            <person name="Hall N."/>
            <person name="Watson M."/>
            <person name="Adriaenssens E.M."/>
            <person name="Foster-Nyarko E."/>
            <person name="Jarju S."/>
            <person name="Secka A."/>
            <person name="Antonio M."/>
            <person name="Oren A."/>
            <person name="Chaudhuri R.R."/>
            <person name="La Ragione R."/>
            <person name="Hildebrand F."/>
            <person name="Pallen M.J."/>
        </authorList>
    </citation>
    <scope>NUCLEOTIDE SEQUENCE</scope>
    <source>
        <strain evidence="2">CHK198-12963</strain>
    </source>
</reference>
<reference evidence="2" key="2">
    <citation type="submission" date="2021-04" db="EMBL/GenBank/DDBJ databases">
        <authorList>
            <person name="Gilroy R."/>
        </authorList>
    </citation>
    <scope>NUCLEOTIDE SEQUENCE</scope>
    <source>
        <strain evidence="2">CHK198-12963</strain>
    </source>
</reference>
<dbReference type="InterPro" id="IPR011060">
    <property type="entry name" value="RibuloseP-bd_barrel"/>
</dbReference>
<proteinExistence type="inferred from homology"/>
<gene>
    <name evidence="2" type="ORF">H9931_12715</name>
</gene>
<dbReference type="NCBIfam" id="TIGR00259">
    <property type="entry name" value="thylakoid_BtpA"/>
    <property type="match status" value="1"/>
</dbReference>
<dbReference type="EMBL" id="DWWB01000077">
    <property type="protein sequence ID" value="HJC67552.1"/>
    <property type="molecule type" value="Genomic_DNA"/>
</dbReference>
<dbReference type="InterPro" id="IPR005137">
    <property type="entry name" value="BtpA"/>
</dbReference>
<accession>A0A9D2PUL0</accession>
<dbReference type="SUPFAM" id="SSF51366">
    <property type="entry name" value="Ribulose-phoshate binding barrel"/>
    <property type="match status" value="1"/>
</dbReference>
<protein>
    <submittedName>
        <fullName evidence="2">BtpA/SgcQ family protein</fullName>
    </submittedName>
</protein>
<organism evidence="2 3">
    <name type="scientific">Candidatus Enterocloster excrementigallinarum</name>
    <dbReference type="NCBI Taxonomy" id="2838558"/>
    <lineage>
        <taxon>Bacteria</taxon>
        <taxon>Bacillati</taxon>
        <taxon>Bacillota</taxon>
        <taxon>Clostridia</taxon>
        <taxon>Lachnospirales</taxon>
        <taxon>Lachnospiraceae</taxon>
        <taxon>Enterocloster</taxon>
    </lineage>
</organism>